<evidence type="ECO:0000313" key="3">
    <source>
        <dbReference type="Proteomes" id="UP001295423"/>
    </source>
</evidence>
<gene>
    <name evidence="2" type="ORF">CYCCA115_LOCUS8174</name>
</gene>
<reference evidence="2" key="1">
    <citation type="submission" date="2023-08" db="EMBL/GenBank/DDBJ databases">
        <authorList>
            <person name="Audoor S."/>
            <person name="Bilcke G."/>
        </authorList>
    </citation>
    <scope>NUCLEOTIDE SEQUENCE</scope>
</reference>
<name>A0AAD2CT84_9STRA</name>
<feature type="transmembrane region" description="Helical" evidence="1">
    <location>
        <begin position="36"/>
        <end position="54"/>
    </location>
</feature>
<feature type="transmembrane region" description="Helical" evidence="1">
    <location>
        <begin position="89"/>
        <end position="111"/>
    </location>
</feature>
<dbReference type="Proteomes" id="UP001295423">
    <property type="component" value="Unassembled WGS sequence"/>
</dbReference>
<comment type="caution">
    <text evidence="2">The sequence shown here is derived from an EMBL/GenBank/DDBJ whole genome shotgun (WGS) entry which is preliminary data.</text>
</comment>
<dbReference type="AlphaFoldDB" id="A0AAD2CT84"/>
<keyword evidence="1" id="KW-0472">Membrane</keyword>
<keyword evidence="1" id="KW-0812">Transmembrane</keyword>
<proteinExistence type="predicted"/>
<dbReference type="EMBL" id="CAKOGP040001112">
    <property type="protein sequence ID" value="CAJ1942894.1"/>
    <property type="molecule type" value="Genomic_DNA"/>
</dbReference>
<keyword evidence="1" id="KW-1133">Transmembrane helix</keyword>
<organism evidence="2 3">
    <name type="scientific">Cylindrotheca closterium</name>
    <dbReference type="NCBI Taxonomy" id="2856"/>
    <lineage>
        <taxon>Eukaryota</taxon>
        <taxon>Sar</taxon>
        <taxon>Stramenopiles</taxon>
        <taxon>Ochrophyta</taxon>
        <taxon>Bacillariophyta</taxon>
        <taxon>Bacillariophyceae</taxon>
        <taxon>Bacillariophycidae</taxon>
        <taxon>Bacillariales</taxon>
        <taxon>Bacillariaceae</taxon>
        <taxon>Cylindrotheca</taxon>
    </lineage>
</organism>
<sequence length="187" mass="21284">MSDNDDANKIAKNIEEWNVEDSFLWWTQHPFLQNPWNILGISGCTVVAGAFFGYKKPTKKLQKLVDLKKVDAEKLAGRREMGFQAASRALRIATIGTVGTFGVVAVAGFYASGYRSFDALVNDTRAWGEQNRQSFEDWLGIENRPSKTDPEAIATKNMTEEEELNYIYERHLKDAERIPDNSFQKRN</sequence>
<accession>A0AAD2CT84</accession>
<keyword evidence="3" id="KW-1185">Reference proteome</keyword>
<evidence type="ECO:0008006" key="4">
    <source>
        <dbReference type="Google" id="ProtNLM"/>
    </source>
</evidence>
<protein>
    <recommendedName>
        <fullName evidence="4">Transmembrane protein 242</fullName>
    </recommendedName>
</protein>
<evidence type="ECO:0000313" key="2">
    <source>
        <dbReference type="EMBL" id="CAJ1942894.1"/>
    </source>
</evidence>
<evidence type="ECO:0000256" key="1">
    <source>
        <dbReference type="SAM" id="Phobius"/>
    </source>
</evidence>